<evidence type="ECO:0000313" key="1">
    <source>
        <dbReference type="EMBL" id="EMR03053.1"/>
    </source>
</evidence>
<evidence type="ECO:0000313" key="2">
    <source>
        <dbReference type="Proteomes" id="UP000011910"/>
    </source>
</evidence>
<dbReference type="AlphaFoldDB" id="M7N2Z4"/>
<gene>
    <name evidence="1" type="ORF">ADICEAN_01782</name>
</gene>
<name>M7N2Z4_9BACT</name>
<proteinExistence type="predicted"/>
<keyword evidence="2" id="KW-1185">Reference proteome</keyword>
<organism evidence="1 2">
    <name type="scientific">Cesiribacter andamanensis AMV16</name>
    <dbReference type="NCBI Taxonomy" id="1279009"/>
    <lineage>
        <taxon>Bacteria</taxon>
        <taxon>Pseudomonadati</taxon>
        <taxon>Bacteroidota</taxon>
        <taxon>Cytophagia</taxon>
        <taxon>Cytophagales</taxon>
        <taxon>Cesiribacteraceae</taxon>
        <taxon>Cesiribacter</taxon>
    </lineage>
</organism>
<dbReference type="STRING" id="1279009.ADICEAN_01782"/>
<dbReference type="Proteomes" id="UP000011910">
    <property type="component" value="Unassembled WGS sequence"/>
</dbReference>
<dbReference type="EMBL" id="AODQ01000036">
    <property type="protein sequence ID" value="EMR03053.1"/>
    <property type="molecule type" value="Genomic_DNA"/>
</dbReference>
<protein>
    <submittedName>
        <fullName evidence="1">Uncharacterized protein</fullName>
    </submittedName>
</protein>
<accession>M7N2Z4</accession>
<reference evidence="1 2" key="1">
    <citation type="journal article" date="2013" name="Genome Announc.">
        <title>Draft Genome Sequence of Cesiribacter andamanensis Strain AMV16T, Isolated from a Soil Sample from a Mud Volcano in the Andaman Islands, India.</title>
        <authorList>
            <person name="Shivaji S."/>
            <person name="Ara S."/>
            <person name="Begum Z."/>
            <person name="Srinivas T.N."/>
            <person name="Singh A."/>
            <person name="Kumar Pinnaka A."/>
        </authorList>
    </citation>
    <scope>NUCLEOTIDE SEQUENCE [LARGE SCALE GENOMIC DNA]</scope>
    <source>
        <strain evidence="1 2">AMV16</strain>
    </source>
</reference>
<sequence>MNSTQLPHPPVVGVFTNNFLDMLHDGLMIDVQGRMFIL</sequence>
<comment type="caution">
    <text evidence="1">The sequence shown here is derived from an EMBL/GenBank/DDBJ whole genome shotgun (WGS) entry which is preliminary data.</text>
</comment>